<dbReference type="CDD" id="cd00082">
    <property type="entry name" value="HisKA"/>
    <property type="match status" value="1"/>
</dbReference>
<dbReference type="SUPFAM" id="SSF47384">
    <property type="entry name" value="Homodimeric domain of signal transducing histidine kinase"/>
    <property type="match status" value="1"/>
</dbReference>
<sequence>MAESALAGGLEPRGANTVLVVDDNPVTRYSTARILRAAGFATVEAGTGGDAIRLARDVVDAIVLDVHLPDMSGFAVCEAIRAEGATAALPVVHLSAAHVQDVDKVKGLDAGANAYLTHPVEPQVLVATVAALVRAGLAERAMRRSEARLRAIYQQAVSGICVLDAQGRIADANPAMLAILQCESESLIGRGVETLAAPEWTGRVAAFVRETGAESHELSFPMMAGESGVVHLEWHISAPLESGLRVAVVSNVTERVSYQARLAALVEREQAARTALEHLNRLKDDFIAILSHELRNPLQAIRVWTQVLRRSAQGEEVMRAVEAIERSVRIQQQLASDLVDVSMLNIGKMALSREQVSPAELARAAIEVLADAAREKKLAVSTAITPQAEARIWVDPGRFQQILWNLLSNAIKFSRPGGSVTLRMESADGRLRVRVADSGVGISKDFLPLLFDRFTQSGAARRRGSRGLGLGLAITRQLVEMHGGQIQARSDGAGCGSEFEFWIPAIQHEAHLPAAAAAQNKSAPAGASLLDDLDVLLVEDDPEALEALATVLRDQGARVRQAGRFEEAMELINEGAPDLLISDIGLPGRDGYELIAEIRRAELQAGSPRIAAIALTAFSREEDRALALQAGFDEHCAKPLRVPLLLAAIDTAFGMAGQGRA</sequence>
<proteinExistence type="predicted"/>
<evidence type="ECO:0000259" key="6">
    <source>
        <dbReference type="PROSITE" id="PS50110"/>
    </source>
</evidence>
<dbReference type="NCBIfam" id="TIGR00229">
    <property type="entry name" value="sensory_box"/>
    <property type="match status" value="1"/>
</dbReference>
<dbReference type="SMART" id="SM00448">
    <property type="entry name" value="REC"/>
    <property type="match status" value="2"/>
</dbReference>
<dbReference type="EC" id="2.7.13.3" evidence="2"/>
<dbReference type="InterPro" id="IPR013656">
    <property type="entry name" value="PAS_4"/>
</dbReference>
<accession>A0ABP8GX26</accession>
<feature type="domain" description="Response regulatory" evidence="6">
    <location>
        <begin position="17"/>
        <end position="133"/>
    </location>
</feature>
<reference evidence="9" key="1">
    <citation type="journal article" date="2019" name="Int. J. Syst. Evol. Microbiol.">
        <title>The Global Catalogue of Microorganisms (GCM) 10K type strain sequencing project: providing services to taxonomists for standard genome sequencing and annotation.</title>
        <authorList>
            <consortium name="The Broad Institute Genomics Platform"/>
            <consortium name="The Broad Institute Genome Sequencing Center for Infectious Disease"/>
            <person name="Wu L."/>
            <person name="Ma J."/>
        </authorList>
    </citation>
    <scope>NUCLEOTIDE SEQUENCE [LARGE SCALE GENOMIC DNA]</scope>
    <source>
        <strain evidence="9">JCM 17666</strain>
    </source>
</reference>
<dbReference type="Gene3D" id="3.30.565.10">
    <property type="entry name" value="Histidine kinase-like ATPase, C-terminal domain"/>
    <property type="match status" value="1"/>
</dbReference>
<keyword evidence="9" id="KW-1185">Reference proteome</keyword>
<dbReference type="Gene3D" id="3.40.50.2300">
    <property type="match status" value="2"/>
</dbReference>
<dbReference type="InterPro" id="IPR003594">
    <property type="entry name" value="HATPase_dom"/>
</dbReference>
<dbReference type="PROSITE" id="PS50112">
    <property type="entry name" value="PAS"/>
    <property type="match status" value="1"/>
</dbReference>
<dbReference type="InterPro" id="IPR005467">
    <property type="entry name" value="His_kinase_dom"/>
</dbReference>
<feature type="modified residue" description="4-aspartylphosphate" evidence="4">
    <location>
        <position position="583"/>
    </location>
</feature>
<dbReference type="InterPro" id="IPR004358">
    <property type="entry name" value="Sig_transdc_His_kin-like_C"/>
</dbReference>
<feature type="modified residue" description="4-aspartylphosphate" evidence="4">
    <location>
        <position position="65"/>
    </location>
</feature>
<dbReference type="InterPro" id="IPR011006">
    <property type="entry name" value="CheY-like_superfamily"/>
</dbReference>
<evidence type="ECO:0000259" key="7">
    <source>
        <dbReference type="PROSITE" id="PS50112"/>
    </source>
</evidence>
<feature type="domain" description="PAS" evidence="7">
    <location>
        <begin position="145"/>
        <end position="199"/>
    </location>
</feature>
<dbReference type="RefSeq" id="WP_345248635.1">
    <property type="nucleotide sequence ID" value="NZ_BAABFO010000007.1"/>
</dbReference>
<dbReference type="PROSITE" id="PS50109">
    <property type="entry name" value="HIS_KIN"/>
    <property type="match status" value="1"/>
</dbReference>
<dbReference type="InterPro" id="IPR001789">
    <property type="entry name" value="Sig_transdc_resp-reg_receiver"/>
</dbReference>
<evidence type="ECO:0000256" key="1">
    <source>
        <dbReference type="ARBA" id="ARBA00000085"/>
    </source>
</evidence>
<dbReference type="CDD" id="cd00130">
    <property type="entry name" value="PAS"/>
    <property type="match status" value="1"/>
</dbReference>
<dbReference type="InterPro" id="IPR003661">
    <property type="entry name" value="HisK_dim/P_dom"/>
</dbReference>
<evidence type="ECO:0000256" key="2">
    <source>
        <dbReference type="ARBA" id="ARBA00012438"/>
    </source>
</evidence>
<dbReference type="SMART" id="SM00091">
    <property type="entry name" value="PAS"/>
    <property type="match status" value="1"/>
</dbReference>
<gene>
    <name evidence="8" type="ORF">GCM10023144_18660</name>
</gene>
<dbReference type="PANTHER" id="PTHR43547:SF2">
    <property type="entry name" value="HYBRID SIGNAL TRANSDUCTION HISTIDINE KINASE C"/>
    <property type="match status" value="1"/>
</dbReference>
<dbReference type="InterPro" id="IPR000014">
    <property type="entry name" value="PAS"/>
</dbReference>
<dbReference type="SUPFAM" id="SSF52172">
    <property type="entry name" value="CheY-like"/>
    <property type="match status" value="2"/>
</dbReference>
<dbReference type="SMART" id="SM00387">
    <property type="entry name" value="HATPase_c"/>
    <property type="match status" value="1"/>
</dbReference>
<dbReference type="Gene3D" id="3.30.450.20">
    <property type="entry name" value="PAS domain"/>
    <property type="match status" value="1"/>
</dbReference>
<feature type="domain" description="Histidine kinase" evidence="5">
    <location>
        <begin position="289"/>
        <end position="507"/>
    </location>
</feature>
<comment type="catalytic activity">
    <reaction evidence="1">
        <text>ATP + protein L-histidine = ADP + protein N-phospho-L-histidine.</text>
        <dbReference type="EC" id="2.7.13.3"/>
    </reaction>
</comment>
<evidence type="ECO:0000259" key="5">
    <source>
        <dbReference type="PROSITE" id="PS50109"/>
    </source>
</evidence>
<evidence type="ECO:0000313" key="8">
    <source>
        <dbReference type="EMBL" id="GAA4330727.1"/>
    </source>
</evidence>
<keyword evidence="3 4" id="KW-0597">Phosphoprotein</keyword>
<organism evidence="8 9">
    <name type="scientific">Pigmentiphaga soli</name>
    <dbReference type="NCBI Taxonomy" id="1007095"/>
    <lineage>
        <taxon>Bacteria</taxon>
        <taxon>Pseudomonadati</taxon>
        <taxon>Pseudomonadota</taxon>
        <taxon>Betaproteobacteria</taxon>
        <taxon>Burkholderiales</taxon>
        <taxon>Alcaligenaceae</taxon>
        <taxon>Pigmentiphaga</taxon>
    </lineage>
</organism>
<dbReference type="InterPro" id="IPR035965">
    <property type="entry name" value="PAS-like_dom_sf"/>
</dbReference>
<dbReference type="SUPFAM" id="SSF55785">
    <property type="entry name" value="PYP-like sensor domain (PAS domain)"/>
    <property type="match status" value="1"/>
</dbReference>
<dbReference type="Pfam" id="PF02518">
    <property type="entry name" value="HATPase_c"/>
    <property type="match status" value="1"/>
</dbReference>
<dbReference type="Proteomes" id="UP001501671">
    <property type="component" value="Unassembled WGS sequence"/>
</dbReference>
<dbReference type="PROSITE" id="PS50110">
    <property type="entry name" value="RESPONSE_REGULATORY"/>
    <property type="match status" value="2"/>
</dbReference>
<dbReference type="InterPro" id="IPR036890">
    <property type="entry name" value="HATPase_C_sf"/>
</dbReference>
<dbReference type="Pfam" id="PF08448">
    <property type="entry name" value="PAS_4"/>
    <property type="match status" value="1"/>
</dbReference>
<dbReference type="Pfam" id="PF00072">
    <property type="entry name" value="Response_reg"/>
    <property type="match status" value="2"/>
</dbReference>
<protein>
    <recommendedName>
        <fullName evidence="2">histidine kinase</fullName>
        <ecNumber evidence="2">2.7.13.3</ecNumber>
    </recommendedName>
</protein>
<dbReference type="Gene3D" id="1.10.287.130">
    <property type="match status" value="1"/>
</dbReference>
<dbReference type="PRINTS" id="PR00344">
    <property type="entry name" value="BCTRLSENSOR"/>
</dbReference>
<dbReference type="SUPFAM" id="SSF55874">
    <property type="entry name" value="ATPase domain of HSP90 chaperone/DNA topoisomerase II/histidine kinase"/>
    <property type="match status" value="1"/>
</dbReference>
<dbReference type="Pfam" id="PF00512">
    <property type="entry name" value="HisKA"/>
    <property type="match status" value="1"/>
</dbReference>
<evidence type="ECO:0000256" key="3">
    <source>
        <dbReference type="ARBA" id="ARBA00022553"/>
    </source>
</evidence>
<evidence type="ECO:0000256" key="4">
    <source>
        <dbReference type="PROSITE-ProRule" id="PRU00169"/>
    </source>
</evidence>
<dbReference type="InterPro" id="IPR036097">
    <property type="entry name" value="HisK_dim/P_sf"/>
</dbReference>
<dbReference type="SMART" id="SM00388">
    <property type="entry name" value="HisKA"/>
    <property type="match status" value="1"/>
</dbReference>
<evidence type="ECO:0000313" key="9">
    <source>
        <dbReference type="Proteomes" id="UP001501671"/>
    </source>
</evidence>
<dbReference type="PANTHER" id="PTHR43547">
    <property type="entry name" value="TWO-COMPONENT HISTIDINE KINASE"/>
    <property type="match status" value="1"/>
</dbReference>
<feature type="domain" description="Response regulatory" evidence="6">
    <location>
        <begin position="534"/>
        <end position="653"/>
    </location>
</feature>
<comment type="caution">
    <text evidence="8">The sequence shown here is derived from an EMBL/GenBank/DDBJ whole genome shotgun (WGS) entry which is preliminary data.</text>
</comment>
<dbReference type="EMBL" id="BAABFO010000007">
    <property type="protein sequence ID" value="GAA4330727.1"/>
    <property type="molecule type" value="Genomic_DNA"/>
</dbReference>
<name>A0ABP8GX26_9BURK</name>